<dbReference type="GeneID" id="106456501"/>
<feature type="compositionally biased region" description="Low complexity" evidence="1">
    <location>
        <begin position="282"/>
        <end position="293"/>
    </location>
</feature>
<protein>
    <submittedName>
        <fullName evidence="3">Serine/arginine repetitive matrix protein 1-like isoform X2</fullName>
    </submittedName>
</protein>
<organism evidence="2 3">
    <name type="scientific">Pundamilia nyererei</name>
    <dbReference type="NCBI Taxonomy" id="303518"/>
    <lineage>
        <taxon>Eukaryota</taxon>
        <taxon>Metazoa</taxon>
        <taxon>Chordata</taxon>
        <taxon>Craniata</taxon>
        <taxon>Vertebrata</taxon>
        <taxon>Euteleostomi</taxon>
        <taxon>Actinopterygii</taxon>
        <taxon>Neopterygii</taxon>
        <taxon>Teleostei</taxon>
        <taxon>Neoteleostei</taxon>
        <taxon>Acanthomorphata</taxon>
        <taxon>Ovalentaria</taxon>
        <taxon>Cichlomorphae</taxon>
        <taxon>Cichliformes</taxon>
        <taxon>Cichlidae</taxon>
        <taxon>African cichlids</taxon>
        <taxon>Pseudocrenilabrinae</taxon>
        <taxon>Haplochromini</taxon>
        <taxon>Pundamilia</taxon>
    </lineage>
</organism>
<feature type="compositionally biased region" description="Polar residues" evidence="1">
    <location>
        <begin position="310"/>
        <end position="330"/>
    </location>
</feature>
<dbReference type="RefSeq" id="XP_013770975.1">
    <property type="nucleotide sequence ID" value="XM_013915521.1"/>
</dbReference>
<evidence type="ECO:0000256" key="1">
    <source>
        <dbReference type="SAM" id="MobiDB-lite"/>
    </source>
</evidence>
<feature type="region of interest" description="Disordered" evidence="1">
    <location>
        <begin position="1"/>
        <end position="26"/>
    </location>
</feature>
<dbReference type="Proteomes" id="UP000695023">
    <property type="component" value="Unplaced"/>
</dbReference>
<evidence type="ECO:0000313" key="3">
    <source>
        <dbReference type="RefSeq" id="XP_013770975.1"/>
    </source>
</evidence>
<accession>A0A9Y6MB48</accession>
<gene>
    <name evidence="3" type="primary">LOC106456501</name>
</gene>
<evidence type="ECO:0000313" key="2">
    <source>
        <dbReference type="Proteomes" id="UP000695023"/>
    </source>
</evidence>
<feature type="compositionally biased region" description="Polar residues" evidence="1">
    <location>
        <begin position="89"/>
        <end position="104"/>
    </location>
</feature>
<keyword evidence="2" id="KW-1185">Reference proteome</keyword>
<feature type="region of interest" description="Disordered" evidence="1">
    <location>
        <begin position="88"/>
        <end position="330"/>
    </location>
</feature>
<feature type="compositionally biased region" description="Basic and acidic residues" evidence="1">
    <location>
        <begin position="150"/>
        <end position="171"/>
    </location>
</feature>
<name>A0A9Y6MB48_9CICH</name>
<dbReference type="AlphaFoldDB" id="A0A9Y6MB48"/>
<feature type="compositionally biased region" description="Low complexity" evidence="1">
    <location>
        <begin position="113"/>
        <end position="140"/>
    </location>
</feature>
<proteinExistence type="predicted"/>
<reference evidence="3" key="1">
    <citation type="submission" date="2025-08" db="UniProtKB">
        <authorList>
            <consortium name="RefSeq"/>
        </authorList>
    </citation>
    <scope>IDENTIFICATION</scope>
</reference>
<sequence>MGQSSPSRVKQPATFNSSHTQPPSTSIGFNQVLQEVQASIMESVPSLDVSEFRVNNSAPQHTARLASKSEQNTPLNLTLQGEDQALVFATQQDTPSKQSDQGDSTDLKPPNTAPAAVSQLPAAAVDLQSSVGLSATSSASPGAKCSSRPQVEKPRRSSLDKEMKHSPDRAGKSPPPPPPPRRIHAVTSGLTTGRSGEVVFVTRKEPVGAQQSAQDEADKGKELPLVPQLKPPRQPPEVKHKSQMCTAAHLAISTSAPAAVSAQRQEGEEEEEEEKVLKELQTSSSTSSSSALRSHAKSHRASGSPEKTPKGQQQFTQKQASQPRLVSTPP</sequence>